<reference evidence="4" key="1">
    <citation type="submission" date="2014-01" db="EMBL/GenBank/DDBJ databases">
        <authorList>
            <person name="Brown-Elliot B."/>
            <person name="Wallace R."/>
            <person name="Lenaerts A."/>
            <person name="Ordway D."/>
            <person name="DeGroote M.A."/>
            <person name="Parker T."/>
            <person name="Sizemore C."/>
            <person name="Tallon L.J."/>
            <person name="Sadzewicz L.K."/>
            <person name="Sengamalay N."/>
            <person name="Fraser C.M."/>
            <person name="Hine E."/>
            <person name="Shefchek K.A."/>
            <person name="Das S.P."/>
            <person name="Tettelin H."/>
        </authorList>
    </citation>
    <scope>NUCLEOTIDE SEQUENCE [LARGE SCALE GENOMIC DNA]</scope>
    <source>
        <strain evidence="4">4042</strain>
    </source>
</reference>
<gene>
    <name evidence="4" type="ORF">I553_4748</name>
</gene>
<accession>X8AH56</accession>
<keyword evidence="2" id="KW-0560">Oxidoreductase</keyword>
<protein>
    <submittedName>
        <fullName evidence="4">Short chain dehydrogenase family protein</fullName>
    </submittedName>
</protein>
<dbReference type="EMBL" id="JAOB01000060">
    <property type="protein sequence ID" value="EUA30491.1"/>
    <property type="molecule type" value="Genomic_DNA"/>
</dbReference>
<dbReference type="PATRIC" id="fig|1299334.3.peg.6423"/>
<dbReference type="Pfam" id="PF13561">
    <property type="entry name" value="adh_short_C2"/>
    <property type="match status" value="1"/>
</dbReference>
<dbReference type="GO" id="GO:0050664">
    <property type="term" value="F:oxidoreductase activity, acting on NAD(P)H, oxygen as acceptor"/>
    <property type="evidence" value="ECO:0007669"/>
    <property type="project" value="TreeGrafter"/>
</dbReference>
<evidence type="ECO:0000313" key="4">
    <source>
        <dbReference type="EMBL" id="EUA30491.1"/>
    </source>
</evidence>
<comment type="similarity">
    <text evidence="1">Belongs to the short-chain dehydrogenases/reductases (SDR) family.</text>
</comment>
<dbReference type="SUPFAM" id="SSF51735">
    <property type="entry name" value="NAD(P)-binding Rossmann-fold domains"/>
    <property type="match status" value="1"/>
</dbReference>
<dbReference type="PANTHER" id="PTHR43008:SF7">
    <property type="entry name" value="SHORT CHAIN DEHYDROGENASE_REDUCTASE (AFU_ORTHOLOGUE AFUA_2G00830)"/>
    <property type="match status" value="1"/>
</dbReference>
<evidence type="ECO:0000256" key="3">
    <source>
        <dbReference type="SAM" id="MobiDB-lite"/>
    </source>
</evidence>
<evidence type="ECO:0000256" key="1">
    <source>
        <dbReference type="ARBA" id="ARBA00006484"/>
    </source>
</evidence>
<sequence length="228" mass="24076">MLSPHGHPLYEGEQMTSRRRDDEVLVVIGSGGMGLCIARRVGAGRVIVLADIDRACLDTAAEALSGEGHRVVTRDVDVTCRSSVGALAELAERSGRVAAVVHTAGLSPQQASAQAILAVDLLGVALVLDEFGAVIAPGGAGVVIASMAAHMYPHWILSCSVNWPTRPPTSCWTSTFARRSQTVAWHIRLPSGPTKSGSQLRQLRGPSVVPGSTASARASSRPRWEDWN</sequence>
<dbReference type="InterPro" id="IPR036291">
    <property type="entry name" value="NAD(P)-bd_dom_sf"/>
</dbReference>
<organism evidence="4">
    <name type="scientific">Mycobacterium xenopi 4042</name>
    <dbReference type="NCBI Taxonomy" id="1299334"/>
    <lineage>
        <taxon>Bacteria</taxon>
        <taxon>Bacillati</taxon>
        <taxon>Actinomycetota</taxon>
        <taxon>Actinomycetes</taxon>
        <taxon>Mycobacteriales</taxon>
        <taxon>Mycobacteriaceae</taxon>
        <taxon>Mycobacterium</taxon>
    </lineage>
</organism>
<dbReference type="AlphaFoldDB" id="X8AH56"/>
<dbReference type="Gene3D" id="3.40.50.720">
    <property type="entry name" value="NAD(P)-binding Rossmann-like Domain"/>
    <property type="match status" value="1"/>
</dbReference>
<evidence type="ECO:0000256" key="2">
    <source>
        <dbReference type="ARBA" id="ARBA00023002"/>
    </source>
</evidence>
<dbReference type="InterPro" id="IPR002347">
    <property type="entry name" value="SDR_fam"/>
</dbReference>
<proteinExistence type="inferred from homology"/>
<comment type="caution">
    <text evidence="4">The sequence shown here is derived from an EMBL/GenBank/DDBJ whole genome shotgun (WGS) entry which is preliminary data.</text>
</comment>
<feature type="region of interest" description="Disordered" evidence="3">
    <location>
        <begin position="190"/>
        <end position="228"/>
    </location>
</feature>
<dbReference type="PANTHER" id="PTHR43008">
    <property type="entry name" value="BENZIL REDUCTASE"/>
    <property type="match status" value="1"/>
</dbReference>
<name>X8AH56_MYCXE</name>